<dbReference type="EMBL" id="KN836324">
    <property type="protein sequence ID" value="KIK32240.1"/>
    <property type="molecule type" value="Genomic_DNA"/>
</dbReference>
<feature type="compositionally biased region" description="Basic and acidic residues" evidence="1">
    <location>
        <begin position="9"/>
        <end position="20"/>
    </location>
</feature>
<keyword evidence="3" id="KW-1185">Reference proteome</keyword>
<reference evidence="3" key="2">
    <citation type="submission" date="2015-01" db="EMBL/GenBank/DDBJ databases">
        <title>Evolutionary Origins and Diversification of the Mycorrhizal Mutualists.</title>
        <authorList>
            <consortium name="DOE Joint Genome Institute"/>
            <consortium name="Mycorrhizal Genomics Consortium"/>
            <person name="Kohler A."/>
            <person name="Kuo A."/>
            <person name="Nagy L.G."/>
            <person name="Floudas D."/>
            <person name="Copeland A."/>
            <person name="Barry K.W."/>
            <person name="Cichocki N."/>
            <person name="Veneault-Fourrey C."/>
            <person name="LaButti K."/>
            <person name="Lindquist E.A."/>
            <person name="Lipzen A."/>
            <person name="Lundell T."/>
            <person name="Morin E."/>
            <person name="Murat C."/>
            <person name="Riley R."/>
            <person name="Ohm R."/>
            <person name="Sun H."/>
            <person name="Tunlid A."/>
            <person name="Henrissat B."/>
            <person name="Grigoriev I.V."/>
            <person name="Hibbett D.S."/>
            <person name="Martin F."/>
        </authorList>
    </citation>
    <scope>NUCLEOTIDE SEQUENCE [LARGE SCALE GENOMIC DNA]</scope>
    <source>
        <strain evidence="3">UH-Slu-Lm8-n1</strain>
    </source>
</reference>
<dbReference type="SUPFAM" id="SSF50978">
    <property type="entry name" value="WD40 repeat-like"/>
    <property type="match status" value="1"/>
</dbReference>
<dbReference type="InParanoid" id="A0A0C9Z493"/>
<dbReference type="HOGENOM" id="CLU_1391047_0_0_1"/>
<dbReference type="InterPro" id="IPR001680">
    <property type="entry name" value="WD40_rpt"/>
</dbReference>
<dbReference type="Proteomes" id="UP000054485">
    <property type="component" value="Unassembled WGS sequence"/>
</dbReference>
<organism evidence="2 3">
    <name type="scientific">Suillus luteus UH-Slu-Lm8-n1</name>
    <dbReference type="NCBI Taxonomy" id="930992"/>
    <lineage>
        <taxon>Eukaryota</taxon>
        <taxon>Fungi</taxon>
        <taxon>Dikarya</taxon>
        <taxon>Basidiomycota</taxon>
        <taxon>Agaricomycotina</taxon>
        <taxon>Agaricomycetes</taxon>
        <taxon>Agaricomycetidae</taxon>
        <taxon>Boletales</taxon>
        <taxon>Suillineae</taxon>
        <taxon>Suillaceae</taxon>
        <taxon>Suillus</taxon>
    </lineage>
</organism>
<protein>
    <submittedName>
        <fullName evidence="2">Uncharacterized protein</fullName>
    </submittedName>
</protein>
<evidence type="ECO:0000256" key="1">
    <source>
        <dbReference type="SAM" id="MobiDB-lite"/>
    </source>
</evidence>
<dbReference type="InterPro" id="IPR036322">
    <property type="entry name" value="WD40_repeat_dom_sf"/>
</dbReference>
<reference evidence="2 3" key="1">
    <citation type="submission" date="2014-04" db="EMBL/GenBank/DDBJ databases">
        <authorList>
            <consortium name="DOE Joint Genome Institute"/>
            <person name="Kuo A."/>
            <person name="Ruytinx J."/>
            <person name="Rineau F."/>
            <person name="Colpaert J."/>
            <person name="Kohler A."/>
            <person name="Nagy L.G."/>
            <person name="Floudas D."/>
            <person name="Copeland A."/>
            <person name="Barry K.W."/>
            <person name="Cichocki N."/>
            <person name="Veneault-Fourrey C."/>
            <person name="LaButti K."/>
            <person name="Lindquist E.A."/>
            <person name="Lipzen A."/>
            <person name="Lundell T."/>
            <person name="Morin E."/>
            <person name="Murat C."/>
            <person name="Sun H."/>
            <person name="Tunlid A."/>
            <person name="Henrissat B."/>
            <person name="Grigoriev I.V."/>
            <person name="Hibbett D.S."/>
            <person name="Martin F."/>
            <person name="Nordberg H.P."/>
            <person name="Cantor M.N."/>
            <person name="Hua S.X."/>
        </authorList>
    </citation>
    <scope>NUCLEOTIDE SEQUENCE [LARGE SCALE GENOMIC DNA]</scope>
    <source>
        <strain evidence="2 3">UH-Slu-Lm8-n1</strain>
    </source>
</reference>
<sequence length="196" mass="21206">MDNISPVSAERDIHSTSPPGRRECAVYSIMDSQGHTQWLYSLRSNFAGWNHVVSGSGGKTIRVWDTETSGASDVPLQARRSVPLVDVFATRGKHRTANRHTGERDKRLQQQHPPRQQAHAAASSRSTPPAGTSNVVGGATPAMLQTEDVNTFATTTHPSPLNVEHDSGTTCFAVLTGCFPRLSRTRQTRSAAPHTG</sequence>
<dbReference type="InterPro" id="IPR015943">
    <property type="entry name" value="WD40/YVTN_repeat-like_dom_sf"/>
</dbReference>
<feature type="region of interest" description="Disordered" evidence="1">
    <location>
        <begin position="1"/>
        <end position="20"/>
    </location>
</feature>
<feature type="compositionally biased region" description="Low complexity" evidence="1">
    <location>
        <begin position="110"/>
        <end position="125"/>
    </location>
</feature>
<evidence type="ECO:0000313" key="2">
    <source>
        <dbReference type="EMBL" id="KIK32240.1"/>
    </source>
</evidence>
<dbReference type="OrthoDB" id="2680024at2759"/>
<dbReference type="Gene3D" id="2.130.10.10">
    <property type="entry name" value="YVTN repeat-like/Quinoprotein amine dehydrogenase"/>
    <property type="match status" value="1"/>
</dbReference>
<gene>
    <name evidence="2" type="ORF">CY34DRAFT_19183</name>
</gene>
<dbReference type="SMART" id="SM00320">
    <property type="entry name" value="WD40"/>
    <property type="match status" value="1"/>
</dbReference>
<feature type="compositionally biased region" description="Polar residues" evidence="1">
    <location>
        <begin position="126"/>
        <end position="135"/>
    </location>
</feature>
<name>A0A0C9Z493_9AGAM</name>
<proteinExistence type="predicted"/>
<feature type="region of interest" description="Disordered" evidence="1">
    <location>
        <begin position="90"/>
        <end position="138"/>
    </location>
</feature>
<dbReference type="AlphaFoldDB" id="A0A0C9Z493"/>
<accession>A0A0C9Z493</accession>
<evidence type="ECO:0000313" key="3">
    <source>
        <dbReference type="Proteomes" id="UP000054485"/>
    </source>
</evidence>